<keyword evidence="1" id="KW-0732">Signal</keyword>
<evidence type="ECO:0000256" key="1">
    <source>
        <dbReference type="SAM" id="SignalP"/>
    </source>
</evidence>
<proteinExistence type="predicted"/>
<reference evidence="3" key="1">
    <citation type="journal article" date="2012" name="Science">
        <title>The Paleozoic origin of enzymatic lignin decomposition reconstructed from 31 fungal genomes.</title>
        <authorList>
            <person name="Floudas D."/>
            <person name="Binder M."/>
            <person name="Riley R."/>
            <person name="Barry K."/>
            <person name="Blanchette R.A."/>
            <person name="Henrissat B."/>
            <person name="Martinez A.T."/>
            <person name="Otillar R."/>
            <person name="Spatafora J.W."/>
            <person name="Yadav J.S."/>
            <person name="Aerts A."/>
            <person name="Benoit I."/>
            <person name="Boyd A."/>
            <person name="Carlson A."/>
            <person name="Copeland A."/>
            <person name="Coutinho P.M."/>
            <person name="de Vries R.P."/>
            <person name="Ferreira P."/>
            <person name="Findley K."/>
            <person name="Foster B."/>
            <person name="Gaskell J."/>
            <person name="Glotzer D."/>
            <person name="Gorecki P."/>
            <person name="Heitman J."/>
            <person name="Hesse C."/>
            <person name="Hori C."/>
            <person name="Igarashi K."/>
            <person name="Jurgens J.A."/>
            <person name="Kallen N."/>
            <person name="Kersten P."/>
            <person name="Kohler A."/>
            <person name="Kuees U."/>
            <person name="Kumar T.K.A."/>
            <person name="Kuo A."/>
            <person name="LaButti K."/>
            <person name="Larrondo L.F."/>
            <person name="Lindquist E."/>
            <person name="Ling A."/>
            <person name="Lombard V."/>
            <person name="Lucas S."/>
            <person name="Lundell T."/>
            <person name="Martin R."/>
            <person name="McLaughlin D.J."/>
            <person name="Morgenstern I."/>
            <person name="Morin E."/>
            <person name="Murat C."/>
            <person name="Nagy L.G."/>
            <person name="Nolan M."/>
            <person name="Ohm R.A."/>
            <person name="Patyshakuliyeva A."/>
            <person name="Rokas A."/>
            <person name="Ruiz-Duenas F.J."/>
            <person name="Sabat G."/>
            <person name="Salamov A."/>
            <person name="Samejima M."/>
            <person name="Schmutz J."/>
            <person name="Slot J.C."/>
            <person name="St John F."/>
            <person name="Stenlid J."/>
            <person name="Sun H."/>
            <person name="Sun S."/>
            <person name="Syed K."/>
            <person name="Tsang A."/>
            <person name="Wiebenga A."/>
            <person name="Young D."/>
            <person name="Pisabarro A."/>
            <person name="Eastwood D.C."/>
            <person name="Martin F."/>
            <person name="Cullen D."/>
            <person name="Grigoriev I.V."/>
            <person name="Hibbett D.S."/>
        </authorList>
    </citation>
    <scope>NUCLEOTIDE SEQUENCE [LARGE SCALE GENOMIC DNA]</scope>
    <source>
        <strain evidence="3">RWD-64-598 SS2</strain>
    </source>
</reference>
<dbReference type="Proteomes" id="UP000053558">
    <property type="component" value="Unassembled WGS sequence"/>
</dbReference>
<gene>
    <name evidence="2" type="ORF">CONPUDRAFT_133640</name>
</gene>
<evidence type="ECO:0000313" key="3">
    <source>
        <dbReference type="Proteomes" id="UP000053558"/>
    </source>
</evidence>
<dbReference type="OrthoDB" id="2447803at2759"/>
<evidence type="ECO:0008006" key="4">
    <source>
        <dbReference type="Google" id="ProtNLM"/>
    </source>
</evidence>
<accession>A0A5M3N3L8</accession>
<dbReference type="Gene3D" id="3.80.10.10">
    <property type="entry name" value="Ribonuclease Inhibitor"/>
    <property type="match status" value="1"/>
</dbReference>
<dbReference type="EMBL" id="JH711573">
    <property type="protein sequence ID" value="EIW85953.1"/>
    <property type="molecule type" value="Genomic_DNA"/>
</dbReference>
<comment type="caution">
    <text evidence="2">The sequence shown here is derived from an EMBL/GenBank/DDBJ whole genome shotgun (WGS) entry which is preliminary data.</text>
</comment>
<keyword evidence="3" id="KW-1185">Reference proteome</keyword>
<protein>
    <recommendedName>
        <fullName evidence="4">F-box domain-containing protein</fullName>
    </recommendedName>
</protein>
<dbReference type="KEGG" id="cput:CONPUDRAFT_133640"/>
<dbReference type="SUPFAM" id="SSF52047">
    <property type="entry name" value="RNI-like"/>
    <property type="match status" value="1"/>
</dbReference>
<dbReference type="InterPro" id="IPR032675">
    <property type="entry name" value="LRR_dom_sf"/>
</dbReference>
<feature type="chain" id="PRO_5024457598" description="F-box domain-containing protein" evidence="1">
    <location>
        <begin position="21"/>
        <end position="501"/>
    </location>
</feature>
<evidence type="ECO:0000313" key="2">
    <source>
        <dbReference type="EMBL" id="EIW85953.1"/>
    </source>
</evidence>
<sequence>MHRCFQILEILVHLLCCVDSKEPLSRLARTCKLFKEPALDALYAVVDDFCDLLMCLPRDALIFTPHGSGLDLLGFQRDISTSDWNILMQYTSRVRILRGLWGFDTPFPNPNVLITDEACQALSSCPLPSGTLFPKLRTLRLVEPGDAQLEMMRSILLGTRLIHLFIHSCTFFAGDFSGQVPDLASRAPSLETLVIEFDEKSDLLVDEKPVETTTAMANNICQLQRIRTIQCGPVNERLLEHYASLPELNALTIQVSHDSQWLASQGPPYRMPQSLTIQAIQYETGGRALRRLAGTTPSATPQTAFKLRLRTVKFDAMWPFGSAEPLASFTTALASCACPGHLTEVTISNACDNADSDVIEPDEAYYPVKIDDLQPLTHLSNLRRLSLVYSVIPILGGQHGQLLDLLPSWPLLETLEIRPFSLSATTLIIVLTDLPNLSNLAIDVVIEDAELETIFEKLDFRTLPTNERISALSIHNRTDRNMKSLEPLFHRLVPRVMWSGD</sequence>
<name>A0A5M3N3L8_CONPW</name>
<dbReference type="AlphaFoldDB" id="A0A5M3N3L8"/>
<feature type="signal peptide" evidence="1">
    <location>
        <begin position="1"/>
        <end position="20"/>
    </location>
</feature>
<dbReference type="RefSeq" id="XP_007762934.1">
    <property type="nucleotide sequence ID" value="XM_007764744.1"/>
</dbReference>
<dbReference type="GeneID" id="19200498"/>
<organism evidence="2 3">
    <name type="scientific">Coniophora puteana (strain RWD-64-598)</name>
    <name type="common">Brown rot fungus</name>
    <dbReference type="NCBI Taxonomy" id="741705"/>
    <lineage>
        <taxon>Eukaryota</taxon>
        <taxon>Fungi</taxon>
        <taxon>Dikarya</taxon>
        <taxon>Basidiomycota</taxon>
        <taxon>Agaricomycotina</taxon>
        <taxon>Agaricomycetes</taxon>
        <taxon>Agaricomycetidae</taxon>
        <taxon>Boletales</taxon>
        <taxon>Coniophorineae</taxon>
        <taxon>Coniophoraceae</taxon>
        <taxon>Coniophora</taxon>
    </lineage>
</organism>